<evidence type="ECO:0000256" key="8">
    <source>
        <dbReference type="ARBA" id="ARBA00023235"/>
    </source>
</evidence>
<reference evidence="13" key="1">
    <citation type="journal article" date="2022" name="bioRxiv">
        <title>Genomics of Preaxostyla Flagellates Illuminates Evolutionary Transitions and the Path Towards Mitochondrial Loss.</title>
        <authorList>
            <person name="Novak L.V.F."/>
            <person name="Treitli S.C."/>
            <person name="Pyrih J."/>
            <person name="Halakuc P."/>
            <person name="Pipaliya S.V."/>
            <person name="Vacek V."/>
            <person name="Brzon O."/>
            <person name="Soukal P."/>
            <person name="Eme L."/>
            <person name="Dacks J.B."/>
            <person name="Karnkowska A."/>
            <person name="Elias M."/>
            <person name="Hampl V."/>
        </authorList>
    </citation>
    <scope>NUCLEOTIDE SEQUENCE</scope>
    <source>
        <strain evidence="13">RCP-MX</strain>
    </source>
</reference>
<evidence type="ECO:0000313" key="14">
    <source>
        <dbReference type="Proteomes" id="UP001141327"/>
    </source>
</evidence>
<dbReference type="PANTHER" id="PTHR22573">
    <property type="entry name" value="PHOSPHOHEXOMUTASE FAMILY MEMBER"/>
    <property type="match status" value="1"/>
</dbReference>
<evidence type="ECO:0000313" key="13">
    <source>
        <dbReference type="EMBL" id="KAJ4457250.1"/>
    </source>
</evidence>
<accession>A0ABQ8UIK5</accession>
<protein>
    <recommendedName>
        <fullName evidence="4">phosphoglucomutase (alpha-D-glucose-1,6-bisphosphate-dependent)</fullName>
        <ecNumber evidence="4">5.4.2.2</ecNumber>
    </recommendedName>
</protein>
<evidence type="ECO:0000259" key="11">
    <source>
        <dbReference type="Pfam" id="PF02879"/>
    </source>
</evidence>
<dbReference type="GO" id="GO:0004614">
    <property type="term" value="F:phosphoglucomutase activity"/>
    <property type="evidence" value="ECO:0007669"/>
    <property type="project" value="UniProtKB-EC"/>
</dbReference>
<dbReference type="InterPro" id="IPR005841">
    <property type="entry name" value="Alpha-D-phosphohexomutase_SF"/>
</dbReference>
<dbReference type="EMBL" id="JAPMOS010000051">
    <property type="protein sequence ID" value="KAJ4457250.1"/>
    <property type="molecule type" value="Genomic_DNA"/>
</dbReference>
<keyword evidence="8 13" id="KW-0413">Isomerase</keyword>
<dbReference type="InterPro" id="IPR016055">
    <property type="entry name" value="A-D-PHexomutase_a/b/a-I/II/III"/>
</dbReference>
<dbReference type="Gene3D" id="3.30.310.50">
    <property type="entry name" value="Alpha-D-phosphohexomutase, C-terminal domain"/>
    <property type="match status" value="1"/>
</dbReference>
<sequence length="563" mass="60843">MAFRTVPTTPIADQKTGTSGLRKKVTVFQQPHYLENWIQGLFNSLPQEQLHGCTLVIGGDGRFYNSVAIQKIICMAAANGVGKLLIGQNGLLSTPAVSAVIRETHSYGGIILTASHNPGGPNADFGIKFNVSNGGPAPESVTDRIYAATQALREYKIADLRPVELSAVGTTSPLPHFVVEVIDACEIYARLMERIFDFPAIRALFRRPSFRFLFDALSGVTGVYAKRIFVDILGAPAEALVNCTPLEDFGGHHPDPNLTYAKHLVDRMYAAQGHVPVLGAASDGDGDRNMILGDHFFVTPPDSVAVIAHYWRVIPYFAREGRIKGLARSMPTAGALDVVAQRMGVEFHETPTGWKFFGNLMDAGLLSICGEESFGTGSDHIREKDGIWAVLAWLSIIAHKSAALPLDKCATPADIMREHWTTYGRHIVMRHDYENVDSAAAAAMMQHLMTAAVGHSEADLKALAKDPTAQKCDSFTYTDPIDHSVSPNQGIRFYFSTGSRFVVRLSGTGSSGATIRLYFEAYDSSPAAPTADPKSSLAPIVAAALNATRIAHFTGRDGPTVVT</sequence>
<dbReference type="SUPFAM" id="SSF53738">
    <property type="entry name" value="Phosphoglucomutase, first 3 domains"/>
    <property type="match status" value="3"/>
</dbReference>
<evidence type="ECO:0000256" key="3">
    <source>
        <dbReference type="ARBA" id="ARBA00010231"/>
    </source>
</evidence>
<evidence type="ECO:0000256" key="4">
    <source>
        <dbReference type="ARBA" id="ARBA00012728"/>
    </source>
</evidence>
<dbReference type="Gene3D" id="3.40.120.10">
    <property type="entry name" value="Alpha-D-Glucose-1,6-Bisphosphate, subunit A, domain 3"/>
    <property type="match status" value="3"/>
</dbReference>
<dbReference type="Pfam" id="PF02879">
    <property type="entry name" value="PGM_PMM_II"/>
    <property type="match status" value="1"/>
</dbReference>
<dbReference type="Pfam" id="PF02878">
    <property type="entry name" value="PGM_PMM_I"/>
    <property type="match status" value="1"/>
</dbReference>
<evidence type="ECO:0000259" key="12">
    <source>
        <dbReference type="Pfam" id="PF02880"/>
    </source>
</evidence>
<dbReference type="InterPro" id="IPR005844">
    <property type="entry name" value="A-D-PHexomutase_a/b/a-I"/>
</dbReference>
<dbReference type="InterPro" id="IPR005846">
    <property type="entry name" value="A-D-PHexomutase_a/b/a-III"/>
</dbReference>
<dbReference type="InterPro" id="IPR045244">
    <property type="entry name" value="PGM"/>
</dbReference>
<evidence type="ECO:0000256" key="5">
    <source>
        <dbReference type="ARBA" id="ARBA00022553"/>
    </source>
</evidence>
<evidence type="ECO:0000256" key="1">
    <source>
        <dbReference type="ARBA" id="ARBA00000443"/>
    </source>
</evidence>
<dbReference type="PANTHER" id="PTHR22573:SF2">
    <property type="entry name" value="PHOSPHOGLUCOMUTASE"/>
    <property type="match status" value="1"/>
</dbReference>
<evidence type="ECO:0000256" key="9">
    <source>
        <dbReference type="RuleBase" id="RU004326"/>
    </source>
</evidence>
<keyword evidence="6 9" id="KW-0479">Metal-binding</keyword>
<dbReference type="InterPro" id="IPR016066">
    <property type="entry name" value="A-D-PHexomutase_CS"/>
</dbReference>
<comment type="similarity">
    <text evidence="3 9">Belongs to the phosphohexose mutase family.</text>
</comment>
<dbReference type="Pfam" id="PF02880">
    <property type="entry name" value="PGM_PMM_III"/>
    <property type="match status" value="1"/>
</dbReference>
<dbReference type="InterPro" id="IPR005845">
    <property type="entry name" value="A-D-PHexomutase_a/b/a-II"/>
</dbReference>
<feature type="domain" description="Alpha-D-phosphohexomutase alpha/beta/alpha" evidence="11">
    <location>
        <begin position="203"/>
        <end position="292"/>
    </location>
</feature>
<dbReference type="NCBIfam" id="NF005737">
    <property type="entry name" value="PRK07564.1-1"/>
    <property type="match status" value="1"/>
</dbReference>
<gene>
    <name evidence="13" type="ORF">PAPYR_7324</name>
</gene>
<keyword evidence="5" id="KW-0597">Phosphoprotein</keyword>
<comment type="caution">
    <text evidence="13">The sequence shown here is derived from an EMBL/GenBank/DDBJ whole genome shotgun (WGS) entry which is preliminary data.</text>
</comment>
<evidence type="ECO:0000256" key="7">
    <source>
        <dbReference type="ARBA" id="ARBA00022842"/>
    </source>
</evidence>
<dbReference type="Pfam" id="PF24947">
    <property type="entry name" value="PGM1_C_vert_fung"/>
    <property type="match status" value="1"/>
</dbReference>
<feature type="domain" description="Alpha-D-phosphohexomutase alpha/beta/alpha" evidence="12">
    <location>
        <begin position="318"/>
        <end position="401"/>
    </location>
</feature>
<dbReference type="SUPFAM" id="SSF55957">
    <property type="entry name" value="Phosphoglucomutase, C-terminal domain"/>
    <property type="match status" value="1"/>
</dbReference>
<keyword evidence="7 9" id="KW-0460">Magnesium</keyword>
<evidence type="ECO:0000256" key="6">
    <source>
        <dbReference type="ARBA" id="ARBA00022723"/>
    </source>
</evidence>
<evidence type="ECO:0000256" key="2">
    <source>
        <dbReference type="ARBA" id="ARBA00001946"/>
    </source>
</evidence>
<keyword evidence="14" id="KW-1185">Reference proteome</keyword>
<organism evidence="13 14">
    <name type="scientific">Paratrimastix pyriformis</name>
    <dbReference type="NCBI Taxonomy" id="342808"/>
    <lineage>
        <taxon>Eukaryota</taxon>
        <taxon>Metamonada</taxon>
        <taxon>Preaxostyla</taxon>
        <taxon>Paratrimastigidae</taxon>
        <taxon>Paratrimastix</taxon>
    </lineage>
</organism>
<evidence type="ECO:0000259" key="10">
    <source>
        <dbReference type="Pfam" id="PF02878"/>
    </source>
</evidence>
<comment type="catalytic activity">
    <reaction evidence="1">
        <text>alpha-D-glucose 1-phosphate = alpha-D-glucose 6-phosphate</text>
        <dbReference type="Rhea" id="RHEA:23536"/>
        <dbReference type="ChEBI" id="CHEBI:58225"/>
        <dbReference type="ChEBI" id="CHEBI:58601"/>
        <dbReference type="EC" id="5.4.2.2"/>
    </reaction>
</comment>
<dbReference type="PRINTS" id="PR00509">
    <property type="entry name" value="PGMPMM"/>
</dbReference>
<name>A0ABQ8UIK5_9EUKA</name>
<proteinExistence type="inferred from homology"/>
<feature type="domain" description="Alpha-D-phosphohexomutase alpha/beta/alpha" evidence="10">
    <location>
        <begin position="14"/>
        <end position="155"/>
    </location>
</feature>
<dbReference type="PROSITE" id="PS00710">
    <property type="entry name" value="PGM_PMM"/>
    <property type="match status" value="1"/>
</dbReference>
<dbReference type="EC" id="5.4.2.2" evidence="4"/>
<comment type="cofactor">
    <cofactor evidence="2">
        <name>Mg(2+)</name>
        <dbReference type="ChEBI" id="CHEBI:18420"/>
    </cofactor>
</comment>
<dbReference type="Proteomes" id="UP001141327">
    <property type="component" value="Unassembled WGS sequence"/>
</dbReference>
<dbReference type="InterPro" id="IPR036900">
    <property type="entry name" value="A-D-PHexomutase_C_sf"/>
</dbReference>